<dbReference type="InParanoid" id="A0A2K3E2P4"/>
<dbReference type="InterPro" id="IPR053034">
    <property type="entry name" value="Glucuronokinase-like"/>
</dbReference>
<dbReference type="SUPFAM" id="SSF55060">
    <property type="entry name" value="GHMP Kinase, C-terminal domain"/>
    <property type="match status" value="1"/>
</dbReference>
<dbReference type="GeneID" id="5725285"/>
<dbReference type="Proteomes" id="UP000006906">
    <property type="component" value="Chromosome 2"/>
</dbReference>
<dbReference type="GO" id="GO:0019287">
    <property type="term" value="P:isopentenyl diphosphate biosynthetic process, mevalonate pathway"/>
    <property type="evidence" value="ECO:0007669"/>
    <property type="project" value="UniProtKB-UniPathway"/>
</dbReference>
<dbReference type="PaxDb" id="3055-EDP07430"/>
<dbReference type="PRINTS" id="PR00959">
    <property type="entry name" value="MEVGALKINASE"/>
</dbReference>
<keyword evidence="6" id="KW-1185">Reference proteome</keyword>
<dbReference type="InterPro" id="IPR006204">
    <property type="entry name" value="GHMP_kinase_N_dom"/>
</dbReference>
<keyword evidence="1" id="KW-0547">Nucleotide-binding</keyword>
<dbReference type="InterPro" id="IPR036554">
    <property type="entry name" value="GHMP_kinase_C_sf"/>
</dbReference>
<dbReference type="InterPro" id="IPR014721">
    <property type="entry name" value="Ribsml_uS5_D2-typ_fold_subgr"/>
</dbReference>
<sequence>MADQSPAATAAEGVTSITHRTFARVGLFGNPSDQYYGRTIAFSLENFSAQVTLTPSADPSDTAIRILPHPLYDSTDYPSLEQLVTRTATEGLYGGVRLLLAACKRFGEHCKQHGIPLATKRGFSLSYDTDVPRQTGLSGSSAIIYSALKCLADWYGLSEAQLPAAVRPGWVLGVEAGELGIAAGLQDRVVQVYGGVVFMDFDPEHMAAHGGAGRYSRLDPELLPRPLYIMYSENPSESGKVHSGVKAKWLAGDPEVRALMTRVAACGDEGLQLLMASPRDDTRDTQLAQLMCANFDLRHALFGDDVLGARNLRMVELAKSVGAGVNFTGSGGAVVVFCKDGPQQAEALRAAAEAEGFTLVAAQVGPETAPLPPAAAPGS</sequence>
<dbReference type="Gene3D" id="3.30.70.890">
    <property type="entry name" value="GHMP kinase, C-terminal domain"/>
    <property type="match status" value="1"/>
</dbReference>
<dbReference type="Gene3D" id="3.30.230.10">
    <property type="match status" value="1"/>
</dbReference>
<dbReference type="FunCoup" id="A0A2K3E2P4">
    <property type="interactions" value="89"/>
</dbReference>
<dbReference type="OrthoDB" id="1924968at2759"/>
<evidence type="ECO:0000259" key="3">
    <source>
        <dbReference type="Pfam" id="PF00288"/>
    </source>
</evidence>
<name>A0A2K3E2P4_CHLRE</name>
<keyword evidence="2" id="KW-0067">ATP-binding</keyword>
<dbReference type="SUPFAM" id="SSF54211">
    <property type="entry name" value="Ribosomal protein S5 domain 2-like"/>
    <property type="match status" value="1"/>
</dbReference>
<organism evidence="5 6">
    <name type="scientific">Chlamydomonas reinhardtii</name>
    <name type="common">Chlamydomonas smithii</name>
    <dbReference type="NCBI Taxonomy" id="3055"/>
    <lineage>
        <taxon>Eukaryota</taxon>
        <taxon>Viridiplantae</taxon>
        <taxon>Chlorophyta</taxon>
        <taxon>core chlorophytes</taxon>
        <taxon>Chlorophyceae</taxon>
        <taxon>CS clade</taxon>
        <taxon>Chlamydomonadales</taxon>
        <taxon>Chlamydomonadaceae</taxon>
        <taxon>Chlamydomonas</taxon>
    </lineage>
</organism>
<dbReference type="STRING" id="3055.A0A2K3E2P4"/>
<dbReference type="OMA" id="TANCDND"/>
<proteinExistence type="predicted"/>
<evidence type="ECO:0000313" key="6">
    <source>
        <dbReference type="Proteomes" id="UP000006906"/>
    </source>
</evidence>
<dbReference type="EMBL" id="CM008963">
    <property type="protein sequence ID" value="PNW87069.1"/>
    <property type="molecule type" value="Genomic_DNA"/>
</dbReference>
<dbReference type="PANTHER" id="PTHR38710">
    <property type="entry name" value="WITH PUTATIVE URIDYL PYROPHOSPHORYLASE-RELATED"/>
    <property type="match status" value="1"/>
</dbReference>
<feature type="domain" description="GHMP kinase N-terminal" evidence="3">
    <location>
        <begin position="101"/>
        <end position="195"/>
    </location>
</feature>
<dbReference type="InterPro" id="IPR013750">
    <property type="entry name" value="GHMP_kinase_C_dom"/>
</dbReference>
<dbReference type="PANTHER" id="PTHR38710:SF1">
    <property type="entry name" value="WITH PUTATIVE URIDYL PYROPHOSPHORYLASE-RELATED"/>
    <property type="match status" value="1"/>
</dbReference>
<protein>
    <recommendedName>
        <fullName evidence="7">GHMP kinase N-terminal domain-containing protein</fullName>
    </recommendedName>
</protein>
<dbReference type="AlphaFoldDB" id="A0A2K3E2P4"/>
<dbReference type="UniPathway" id="UPA00057">
    <property type="reaction ID" value="UER00098"/>
</dbReference>
<accession>A0A2K3E2P4</accession>
<dbReference type="Pfam" id="PF00288">
    <property type="entry name" value="GHMP_kinases_N"/>
    <property type="match status" value="1"/>
</dbReference>
<evidence type="ECO:0008006" key="7">
    <source>
        <dbReference type="Google" id="ProtNLM"/>
    </source>
</evidence>
<feature type="domain" description="GHMP kinase C-terminal" evidence="4">
    <location>
        <begin position="287"/>
        <end position="353"/>
    </location>
</feature>
<reference evidence="5 6" key="1">
    <citation type="journal article" date="2007" name="Science">
        <title>The Chlamydomonas genome reveals the evolution of key animal and plant functions.</title>
        <authorList>
            <person name="Merchant S.S."/>
            <person name="Prochnik S.E."/>
            <person name="Vallon O."/>
            <person name="Harris E.H."/>
            <person name="Karpowicz S.J."/>
            <person name="Witman G.B."/>
            <person name="Terry A."/>
            <person name="Salamov A."/>
            <person name="Fritz-Laylin L.K."/>
            <person name="Marechal-Drouard L."/>
            <person name="Marshall W.F."/>
            <person name="Qu L.H."/>
            <person name="Nelson D.R."/>
            <person name="Sanderfoot A.A."/>
            <person name="Spalding M.H."/>
            <person name="Kapitonov V.V."/>
            <person name="Ren Q."/>
            <person name="Ferris P."/>
            <person name="Lindquist E."/>
            <person name="Shapiro H."/>
            <person name="Lucas S.M."/>
            <person name="Grimwood J."/>
            <person name="Schmutz J."/>
            <person name="Cardol P."/>
            <person name="Cerutti H."/>
            <person name="Chanfreau G."/>
            <person name="Chen C.L."/>
            <person name="Cognat V."/>
            <person name="Croft M.T."/>
            <person name="Dent R."/>
            <person name="Dutcher S."/>
            <person name="Fernandez E."/>
            <person name="Fukuzawa H."/>
            <person name="Gonzalez-Ballester D."/>
            <person name="Gonzalez-Halphen D."/>
            <person name="Hallmann A."/>
            <person name="Hanikenne M."/>
            <person name="Hippler M."/>
            <person name="Inwood W."/>
            <person name="Jabbari K."/>
            <person name="Kalanon M."/>
            <person name="Kuras R."/>
            <person name="Lefebvre P.A."/>
            <person name="Lemaire S.D."/>
            <person name="Lobanov A.V."/>
            <person name="Lohr M."/>
            <person name="Manuell A."/>
            <person name="Meier I."/>
            <person name="Mets L."/>
            <person name="Mittag M."/>
            <person name="Mittelmeier T."/>
            <person name="Moroney J.V."/>
            <person name="Moseley J."/>
            <person name="Napoli C."/>
            <person name="Nedelcu A.M."/>
            <person name="Niyogi K."/>
            <person name="Novoselov S.V."/>
            <person name="Paulsen I.T."/>
            <person name="Pazour G."/>
            <person name="Purton S."/>
            <person name="Ral J.P."/>
            <person name="Riano-Pachon D.M."/>
            <person name="Riekhof W."/>
            <person name="Rymarquis L."/>
            <person name="Schroda M."/>
            <person name="Stern D."/>
            <person name="Umen J."/>
            <person name="Willows R."/>
            <person name="Wilson N."/>
            <person name="Zimmer S.L."/>
            <person name="Allmer J."/>
            <person name="Balk J."/>
            <person name="Bisova K."/>
            <person name="Chen C.J."/>
            <person name="Elias M."/>
            <person name="Gendler K."/>
            <person name="Hauser C."/>
            <person name="Lamb M.R."/>
            <person name="Ledford H."/>
            <person name="Long J.C."/>
            <person name="Minagawa J."/>
            <person name="Page M.D."/>
            <person name="Pan J."/>
            <person name="Pootakham W."/>
            <person name="Roje S."/>
            <person name="Rose A."/>
            <person name="Stahlberg E."/>
            <person name="Terauchi A.M."/>
            <person name="Yang P."/>
            <person name="Ball S."/>
            <person name="Bowler C."/>
            <person name="Dieckmann C.L."/>
            <person name="Gladyshev V.N."/>
            <person name="Green P."/>
            <person name="Jorgensen R."/>
            <person name="Mayfield S."/>
            <person name="Mueller-Roeber B."/>
            <person name="Rajamani S."/>
            <person name="Sayre R.T."/>
            <person name="Brokstein P."/>
            <person name="Dubchak I."/>
            <person name="Goodstein D."/>
            <person name="Hornick L."/>
            <person name="Huang Y.W."/>
            <person name="Jhaveri J."/>
            <person name="Luo Y."/>
            <person name="Martinez D."/>
            <person name="Ngau W.C."/>
            <person name="Otillar B."/>
            <person name="Poliakov A."/>
            <person name="Porter A."/>
            <person name="Szajkowski L."/>
            <person name="Werner G."/>
            <person name="Zhou K."/>
            <person name="Grigoriev I.V."/>
            <person name="Rokhsar D.S."/>
            <person name="Grossman A.R."/>
        </authorList>
    </citation>
    <scope>NUCLEOTIDE SEQUENCE [LARGE SCALE GENOMIC DNA]</scope>
    <source>
        <strain evidence="6">CC-503</strain>
    </source>
</reference>
<gene>
    <name evidence="5" type="ORF">CHLRE_02g107600v5</name>
</gene>
<evidence type="ECO:0000256" key="1">
    <source>
        <dbReference type="ARBA" id="ARBA00022741"/>
    </source>
</evidence>
<dbReference type="InterPro" id="IPR020568">
    <property type="entry name" value="Ribosomal_Su5_D2-typ_SF"/>
</dbReference>
<dbReference type="Gramene" id="PNW87069">
    <property type="protein sequence ID" value="PNW87069"/>
    <property type="gene ID" value="CHLRE_02g107600v5"/>
</dbReference>
<evidence type="ECO:0000313" key="5">
    <source>
        <dbReference type="EMBL" id="PNW87069.1"/>
    </source>
</evidence>
<evidence type="ECO:0000259" key="4">
    <source>
        <dbReference type="Pfam" id="PF08544"/>
    </source>
</evidence>
<evidence type="ECO:0000256" key="2">
    <source>
        <dbReference type="ARBA" id="ARBA00022840"/>
    </source>
</evidence>
<dbReference type="KEGG" id="cre:CHLRE_02g107600v5"/>
<dbReference type="Pfam" id="PF08544">
    <property type="entry name" value="GHMP_kinases_C"/>
    <property type="match status" value="1"/>
</dbReference>
<dbReference type="ExpressionAtlas" id="A0A2K3E2P4">
    <property type="expression patterns" value="baseline"/>
</dbReference>
<dbReference type="RefSeq" id="XP_042927461.1">
    <property type="nucleotide sequence ID" value="XM_043059827.1"/>
</dbReference>
<dbReference type="GO" id="GO:0005524">
    <property type="term" value="F:ATP binding"/>
    <property type="evidence" value="ECO:0007669"/>
    <property type="project" value="UniProtKB-KW"/>
</dbReference>